<evidence type="ECO:0000256" key="3">
    <source>
        <dbReference type="ARBA" id="ARBA00022475"/>
    </source>
</evidence>
<proteinExistence type="predicted"/>
<keyword evidence="6 8" id="KW-0472">Membrane</keyword>
<dbReference type="InterPro" id="IPR020846">
    <property type="entry name" value="MFS_dom"/>
</dbReference>
<keyword evidence="3" id="KW-1003">Cell membrane</keyword>
<evidence type="ECO:0000256" key="6">
    <source>
        <dbReference type="ARBA" id="ARBA00023136"/>
    </source>
</evidence>
<evidence type="ECO:0000256" key="8">
    <source>
        <dbReference type="SAM" id="Phobius"/>
    </source>
</evidence>
<feature type="transmembrane region" description="Helical" evidence="8">
    <location>
        <begin position="141"/>
        <end position="164"/>
    </location>
</feature>
<keyword evidence="5 8" id="KW-1133">Transmembrane helix</keyword>
<keyword evidence="4 8" id="KW-0812">Transmembrane</keyword>
<evidence type="ECO:0000256" key="4">
    <source>
        <dbReference type="ARBA" id="ARBA00022692"/>
    </source>
</evidence>
<evidence type="ECO:0000256" key="5">
    <source>
        <dbReference type="ARBA" id="ARBA00022989"/>
    </source>
</evidence>
<dbReference type="GO" id="GO:0022857">
    <property type="term" value="F:transmembrane transporter activity"/>
    <property type="evidence" value="ECO:0007669"/>
    <property type="project" value="InterPro"/>
</dbReference>
<protein>
    <submittedName>
        <fullName evidence="11">Antiseptic resistance protein</fullName>
    </submittedName>
    <submittedName>
        <fullName evidence="10">MFS transporter</fullName>
    </submittedName>
</protein>
<reference evidence="11 12" key="1">
    <citation type="submission" date="2018-12" db="EMBL/GenBank/DDBJ databases">
        <authorList>
            <consortium name="Pathogen Informatics"/>
        </authorList>
    </citation>
    <scope>NUCLEOTIDE SEQUENCE [LARGE SCALE GENOMIC DNA]</scope>
    <source>
        <strain evidence="11 12">NCTC12967</strain>
    </source>
</reference>
<feature type="transmembrane region" description="Helical" evidence="8">
    <location>
        <begin position="170"/>
        <end position="191"/>
    </location>
</feature>
<dbReference type="PANTHER" id="PTHR42718:SF47">
    <property type="entry name" value="METHYL VIOLOGEN RESISTANCE PROTEIN SMVA"/>
    <property type="match status" value="1"/>
</dbReference>
<dbReference type="PROSITE" id="PS00216">
    <property type="entry name" value="SUGAR_TRANSPORT_1"/>
    <property type="match status" value="1"/>
</dbReference>
<dbReference type="InterPro" id="IPR005829">
    <property type="entry name" value="Sugar_transporter_CS"/>
</dbReference>
<dbReference type="OrthoDB" id="9781469at2"/>
<keyword evidence="12" id="KW-1185">Reference proteome</keyword>
<dbReference type="InterPro" id="IPR011701">
    <property type="entry name" value="MFS"/>
</dbReference>
<evidence type="ECO:0000313" key="12">
    <source>
        <dbReference type="Proteomes" id="UP000273044"/>
    </source>
</evidence>
<feature type="transmembrane region" description="Helical" evidence="8">
    <location>
        <begin position="311"/>
        <end position="328"/>
    </location>
</feature>
<dbReference type="Proteomes" id="UP000677180">
    <property type="component" value="Chromosome"/>
</dbReference>
<dbReference type="RefSeq" id="WP_014847559.1">
    <property type="nucleotide sequence ID" value="NZ_CAURRE010000021.1"/>
</dbReference>
<dbReference type="SUPFAM" id="SSF103473">
    <property type="entry name" value="MFS general substrate transporter"/>
    <property type="match status" value="1"/>
</dbReference>
<accession>A0A3N4DP61</accession>
<feature type="transmembrane region" description="Helical" evidence="8">
    <location>
        <begin position="228"/>
        <end position="249"/>
    </location>
</feature>
<dbReference type="Proteomes" id="UP000273044">
    <property type="component" value="Chromosome"/>
</dbReference>
<dbReference type="PROSITE" id="PS50850">
    <property type="entry name" value="MFS"/>
    <property type="match status" value="1"/>
</dbReference>
<feature type="transmembrane region" description="Helical" evidence="8">
    <location>
        <begin position="83"/>
        <end position="102"/>
    </location>
</feature>
<dbReference type="GO" id="GO:0005886">
    <property type="term" value="C:plasma membrane"/>
    <property type="evidence" value="ECO:0007669"/>
    <property type="project" value="UniProtKB-SubCell"/>
</dbReference>
<comment type="subcellular location">
    <subcellularLocation>
        <location evidence="1">Cell membrane</location>
        <topology evidence="1">Multi-pass membrane protein</topology>
    </subcellularLocation>
</comment>
<evidence type="ECO:0000313" key="11">
    <source>
        <dbReference type="EMBL" id="VEH71205.1"/>
    </source>
</evidence>
<feature type="transmembrane region" description="Helical" evidence="8">
    <location>
        <begin position="108"/>
        <end position="129"/>
    </location>
</feature>
<dbReference type="OMA" id="NLFHDPR"/>
<reference evidence="10" key="2">
    <citation type="submission" date="2021-03" db="EMBL/GenBank/DDBJ databases">
        <title>Human Oral Microbial Genomes.</title>
        <authorList>
            <person name="Johnston C.D."/>
            <person name="Chen T."/>
            <person name="Dewhirst F.E."/>
        </authorList>
    </citation>
    <scope>NUCLEOTIDE SEQUENCE</scope>
    <source>
        <strain evidence="10">F0714</strain>
    </source>
</reference>
<dbReference type="GeneID" id="64407951"/>
<evidence type="ECO:0000256" key="1">
    <source>
        <dbReference type="ARBA" id="ARBA00004651"/>
    </source>
</evidence>
<feature type="transmembrane region" description="Helical" evidence="8">
    <location>
        <begin position="270"/>
        <end position="291"/>
    </location>
</feature>
<feature type="transmembrane region" description="Helical" evidence="8">
    <location>
        <begin position="335"/>
        <end position="354"/>
    </location>
</feature>
<dbReference type="Pfam" id="PF07690">
    <property type="entry name" value="MFS_1"/>
    <property type="match status" value="1"/>
</dbReference>
<keyword evidence="2" id="KW-0813">Transport</keyword>
<dbReference type="EMBL" id="CP072385">
    <property type="protein sequence ID" value="QUC11660.1"/>
    <property type="molecule type" value="Genomic_DNA"/>
</dbReference>
<sequence length="512" mass="52604">MTNSCGPRTATGRSWAALGILTLAVMLLAIDGTVLTLAIPALTADLAPSASQILWIGDIYSFTLSGLLVVMGNLADRIGRKRLLMIGSVGFGLSSLLAAFATSPELLIAARALLGVSGATIMPSTLALIRSVFPDQQQRTRAIAIWSAGATAGAAIGPIVGGALLERFPWGSVFLINVPVMVAVVAGGLWLLPESRNPGKGRIDLLSAVLSMVAIISLVQAVKEIFSAGFTVTAAVALALGTATGWWFLRRQRTLTTPLIDISLFRNRSFTAAVTADTVTIFAFVGLLFFFSQYLQLVRGLSPFQTGLLELSGTAAAIVVVAFTGIAVRKLGTGGAISAGLGLGSVGLVILAFAESATGLAGIVVAFALVGFGIGLSMTLNTDAIVGAVPTERAGAASSIAETAYELGTALGIALLGSVHTALYRAALPSGTDPVIRESLASAVSLLDPTDAALPGARHAFTTAMQWTSVMAAVLLAATAVLAWFTIPRTTPSGEEAVPEGTPRTDMERSVR</sequence>
<feature type="domain" description="Major facilitator superfamily (MFS) profile" evidence="9">
    <location>
        <begin position="17"/>
        <end position="491"/>
    </location>
</feature>
<evidence type="ECO:0000259" key="9">
    <source>
        <dbReference type="PROSITE" id="PS50850"/>
    </source>
</evidence>
<dbReference type="AlphaFoldDB" id="A0A3N4DP61"/>
<feature type="region of interest" description="Disordered" evidence="7">
    <location>
        <begin position="492"/>
        <end position="512"/>
    </location>
</feature>
<feature type="transmembrane region" description="Helical" evidence="8">
    <location>
        <begin position="360"/>
        <end position="380"/>
    </location>
</feature>
<dbReference type="PANTHER" id="PTHR42718">
    <property type="entry name" value="MAJOR FACILITATOR SUPERFAMILY MULTIDRUG TRANSPORTER MFSC"/>
    <property type="match status" value="1"/>
</dbReference>
<feature type="transmembrane region" description="Helical" evidence="8">
    <location>
        <begin position="467"/>
        <end position="487"/>
    </location>
</feature>
<name>A0A3N4DP61_9ACTN</name>
<feature type="transmembrane region" description="Helical" evidence="8">
    <location>
        <begin position="53"/>
        <end position="71"/>
    </location>
</feature>
<gene>
    <name evidence="11" type="primary">qacA_4</name>
    <name evidence="10" type="ORF">J5A53_02870</name>
    <name evidence="11" type="ORF">NCTC12967_02523</name>
</gene>
<organism evidence="11 12">
    <name type="scientific">Arachnia propionica</name>
    <dbReference type="NCBI Taxonomy" id="1750"/>
    <lineage>
        <taxon>Bacteria</taxon>
        <taxon>Bacillati</taxon>
        <taxon>Actinomycetota</taxon>
        <taxon>Actinomycetes</taxon>
        <taxon>Propionibacteriales</taxon>
        <taxon>Propionibacteriaceae</taxon>
        <taxon>Arachnia</taxon>
    </lineage>
</organism>
<feature type="transmembrane region" description="Helical" evidence="8">
    <location>
        <begin position="203"/>
        <end position="222"/>
    </location>
</feature>
<evidence type="ECO:0000256" key="2">
    <source>
        <dbReference type="ARBA" id="ARBA00022448"/>
    </source>
</evidence>
<evidence type="ECO:0000313" key="10">
    <source>
        <dbReference type="EMBL" id="QUC11660.1"/>
    </source>
</evidence>
<dbReference type="EMBL" id="LR134406">
    <property type="protein sequence ID" value="VEH71205.1"/>
    <property type="molecule type" value="Genomic_DNA"/>
</dbReference>
<dbReference type="Gene3D" id="1.20.1720.10">
    <property type="entry name" value="Multidrug resistance protein D"/>
    <property type="match status" value="1"/>
</dbReference>
<feature type="transmembrane region" description="Helical" evidence="8">
    <location>
        <begin position="15"/>
        <end position="41"/>
    </location>
</feature>
<feature type="compositionally biased region" description="Basic and acidic residues" evidence="7">
    <location>
        <begin position="503"/>
        <end position="512"/>
    </location>
</feature>
<dbReference type="Gene3D" id="1.20.1250.20">
    <property type="entry name" value="MFS general substrate transporter like domains"/>
    <property type="match status" value="1"/>
</dbReference>
<evidence type="ECO:0000256" key="7">
    <source>
        <dbReference type="SAM" id="MobiDB-lite"/>
    </source>
</evidence>
<dbReference type="InterPro" id="IPR036259">
    <property type="entry name" value="MFS_trans_sf"/>
</dbReference>
<dbReference type="CDD" id="cd17321">
    <property type="entry name" value="MFS_MMR_MDR_like"/>
    <property type="match status" value="1"/>
</dbReference>